<dbReference type="PANTHER" id="PTHR45436">
    <property type="entry name" value="SENSOR HISTIDINE KINASE YKOH"/>
    <property type="match status" value="1"/>
</dbReference>
<protein>
    <recommendedName>
        <fullName evidence="3">histidine kinase</fullName>
        <ecNumber evidence="3">2.7.13.3</ecNumber>
    </recommendedName>
</protein>
<dbReference type="STRING" id="349521.HCH_04354"/>
<accession>Q2SE64</accession>
<evidence type="ECO:0000313" key="12">
    <source>
        <dbReference type="EMBL" id="ABC31060.1"/>
    </source>
</evidence>
<evidence type="ECO:0000256" key="1">
    <source>
        <dbReference type="ARBA" id="ARBA00000085"/>
    </source>
</evidence>
<evidence type="ECO:0000256" key="7">
    <source>
        <dbReference type="ARBA" id="ARBA00022777"/>
    </source>
</evidence>
<name>Q2SE64_HAHCH</name>
<keyword evidence="7 12" id="KW-0418">Kinase</keyword>
<dbReference type="InterPro" id="IPR003594">
    <property type="entry name" value="HATPase_dom"/>
</dbReference>
<dbReference type="InterPro" id="IPR005467">
    <property type="entry name" value="His_kinase_dom"/>
</dbReference>
<evidence type="ECO:0000256" key="8">
    <source>
        <dbReference type="ARBA" id="ARBA00022989"/>
    </source>
</evidence>
<dbReference type="InterPro" id="IPR003660">
    <property type="entry name" value="HAMP_dom"/>
</dbReference>
<dbReference type="eggNOG" id="COG2205">
    <property type="taxonomic scope" value="Bacteria"/>
</dbReference>
<dbReference type="RefSeq" id="WP_011398127.1">
    <property type="nucleotide sequence ID" value="NC_007645.1"/>
</dbReference>
<evidence type="ECO:0000256" key="9">
    <source>
        <dbReference type="ARBA" id="ARBA00023012"/>
    </source>
</evidence>
<evidence type="ECO:0000256" key="4">
    <source>
        <dbReference type="ARBA" id="ARBA00022553"/>
    </source>
</evidence>
<dbReference type="CDD" id="cd00082">
    <property type="entry name" value="HisKA"/>
    <property type="match status" value="1"/>
</dbReference>
<dbReference type="SMART" id="SM00388">
    <property type="entry name" value="HisKA"/>
    <property type="match status" value="1"/>
</dbReference>
<evidence type="ECO:0000256" key="3">
    <source>
        <dbReference type="ARBA" id="ARBA00012438"/>
    </source>
</evidence>
<dbReference type="InterPro" id="IPR050428">
    <property type="entry name" value="TCS_sensor_his_kinase"/>
</dbReference>
<dbReference type="PROSITE" id="PS50885">
    <property type="entry name" value="HAMP"/>
    <property type="match status" value="1"/>
</dbReference>
<dbReference type="NCBIfam" id="TIGR03785">
    <property type="entry name" value="marine_sort_HK"/>
    <property type="match status" value="1"/>
</dbReference>
<dbReference type="PROSITE" id="PS50109">
    <property type="entry name" value="HIS_KIN"/>
    <property type="match status" value="1"/>
</dbReference>
<dbReference type="InterPro" id="IPR036097">
    <property type="entry name" value="HisK_dim/P_sf"/>
</dbReference>
<dbReference type="Pfam" id="PF00512">
    <property type="entry name" value="HisKA"/>
    <property type="match status" value="1"/>
</dbReference>
<comment type="subcellular location">
    <subcellularLocation>
        <location evidence="2">Membrane</location>
    </subcellularLocation>
</comment>
<proteinExistence type="predicted"/>
<dbReference type="Proteomes" id="UP000000238">
    <property type="component" value="Chromosome"/>
</dbReference>
<dbReference type="Gene3D" id="2.60.40.1190">
    <property type="match status" value="1"/>
</dbReference>
<evidence type="ECO:0000256" key="5">
    <source>
        <dbReference type="ARBA" id="ARBA00022679"/>
    </source>
</evidence>
<gene>
    <name evidence="12" type="ordered locus">HCH_04354</name>
</gene>
<dbReference type="InterPro" id="IPR036890">
    <property type="entry name" value="HATPase_C_sf"/>
</dbReference>
<keyword evidence="4" id="KW-0597">Phosphoprotein</keyword>
<keyword evidence="8" id="KW-1133">Transmembrane helix</keyword>
<keyword evidence="13" id="KW-1185">Reference proteome</keyword>
<comment type="catalytic activity">
    <reaction evidence="1">
        <text>ATP + protein L-histidine = ADP + protein N-phospho-L-histidine.</text>
        <dbReference type="EC" id="2.7.13.3"/>
    </reaction>
</comment>
<sequence>MKLRRQLILIACVMLLLPWAVIQFAKQIEQSLRESQQQNHIQLAGFIASLLRPEWPTPASIGGRILNVRQYDTPVYLDGYQDDWAEIPALSGPKPDSIRAVKAATDGQDLYLLVAANDASIQYQQPSARSQPADHFELITGYLAGGKAVTMLETEGPGQIKARLAGSWSSVHGMWQEDGPGFILELRIPLASLQDGFSLRWVDIDKSAAWVFNRNTLNVLGSDAEPMLLNFAPPALIHKAQELTPEYTRLRLTDAQGATLLEYDNDLMRYIGMQDDVWRMAMRRLVRWAVDGVSQAEESRPIAADAPRSTWDASATSELANLITRYPVKSETGELLGWVQLEQRTPQIAAVANDALFAAVGGSVALLIIIMLILFGYASWLSWRITHLSKDIVSALDTETKFSGRFQASRLPDELGDLSRSFSEMLTQLRSYSEYMESFASKLTHECRTPLAIVSSSLQLLESAADEQEKQEYLGRARAGAERISALLTAMRQASRLEATIQTQSVEAFDLSELISELQQSYRPLVEPRRLELELPETPMVADISAELIAQAVDKLLENARDFTKPDGVIYIGVEETKQERWIFVENEGDPIPEDIKEKLFTPFMSVRQDGGQELHLGLGLVIVKLIAEFHQARIKVENTARGVRFAIGLPRA</sequence>
<dbReference type="InterPro" id="IPR022510">
    <property type="entry name" value="Sortase_His-kinase"/>
</dbReference>
<keyword evidence="9" id="KW-0902">Two-component regulatory system</keyword>
<feature type="domain" description="HAMP" evidence="11">
    <location>
        <begin position="402"/>
        <end position="434"/>
    </location>
</feature>
<organism evidence="12 13">
    <name type="scientific">Hahella chejuensis (strain KCTC 2396)</name>
    <dbReference type="NCBI Taxonomy" id="349521"/>
    <lineage>
        <taxon>Bacteria</taxon>
        <taxon>Pseudomonadati</taxon>
        <taxon>Pseudomonadota</taxon>
        <taxon>Gammaproteobacteria</taxon>
        <taxon>Oceanospirillales</taxon>
        <taxon>Hahellaceae</taxon>
        <taxon>Hahella</taxon>
    </lineage>
</organism>
<dbReference type="EC" id="2.7.13.3" evidence="3"/>
<dbReference type="KEGG" id="hch:HCH_04354"/>
<keyword evidence="5" id="KW-0808">Transferase</keyword>
<dbReference type="GO" id="GO:0000155">
    <property type="term" value="F:phosphorelay sensor kinase activity"/>
    <property type="evidence" value="ECO:0007669"/>
    <property type="project" value="InterPro"/>
</dbReference>
<dbReference type="HOGENOM" id="CLU_382958_0_0_6"/>
<evidence type="ECO:0000256" key="6">
    <source>
        <dbReference type="ARBA" id="ARBA00022692"/>
    </source>
</evidence>
<keyword evidence="6" id="KW-0812">Transmembrane</keyword>
<dbReference type="EMBL" id="CP000155">
    <property type="protein sequence ID" value="ABC31060.1"/>
    <property type="molecule type" value="Genomic_DNA"/>
</dbReference>
<reference evidence="12 13" key="1">
    <citation type="journal article" date="2005" name="Nucleic Acids Res.">
        <title>Genomic blueprint of Hahella chejuensis, a marine microbe producing an algicidal agent.</title>
        <authorList>
            <person name="Jeong H."/>
            <person name="Yim J.H."/>
            <person name="Lee C."/>
            <person name="Choi S.-H."/>
            <person name="Park Y.K."/>
            <person name="Yoon S.H."/>
            <person name="Hur C.-G."/>
            <person name="Kang H.-Y."/>
            <person name="Kim D."/>
            <person name="Lee H.H."/>
            <person name="Park K.H."/>
            <person name="Park S.-H."/>
            <person name="Park H.-S."/>
            <person name="Lee H.K."/>
            <person name="Oh T.K."/>
            <person name="Kim J.F."/>
        </authorList>
    </citation>
    <scope>NUCLEOTIDE SEQUENCE [LARGE SCALE GENOMIC DNA]</scope>
    <source>
        <strain evidence="12 13">KCTC 2396</strain>
    </source>
</reference>
<dbReference type="Gene3D" id="3.30.565.10">
    <property type="entry name" value="Histidine kinase-like ATPase, C-terminal domain"/>
    <property type="match status" value="1"/>
</dbReference>
<dbReference type="AlphaFoldDB" id="Q2SE64"/>
<dbReference type="OrthoDB" id="6735159at2"/>
<evidence type="ECO:0000313" key="13">
    <source>
        <dbReference type="Proteomes" id="UP000000238"/>
    </source>
</evidence>
<feature type="domain" description="Histidine kinase" evidence="10">
    <location>
        <begin position="442"/>
        <end position="653"/>
    </location>
</feature>
<dbReference type="PANTHER" id="PTHR45436:SF5">
    <property type="entry name" value="SENSOR HISTIDINE KINASE TRCS"/>
    <property type="match status" value="1"/>
</dbReference>
<dbReference type="InterPro" id="IPR003661">
    <property type="entry name" value="HisK_dim/P_dom"/>
</dbReference>
<dbReference type="Gene3D" id="6.10.340.10">
    <property type="match status" value="1"/>
</dbReference>
<dbReference type="SUPFAM" id="SSF49344">
    <property type="entry name" value="CBD9-like"/>
    <property type="match status" value="1"/>
</dbReference>
<dbReference type="GO" id="GO:0005886">
    <property type="term" value="C:plasma membrane"/>
    <property type="evidence" value="ECO:0007669"/>
    <property type="project" value="TreeGrafter"/>
</dbReference>
<keyword evidence="8" id="KW-0472">Membrane</keyword>
<dbReference type="SUPFAM" id="SSF47384">
    <property type="entry name" value="Homodimeric domain of signal transducing histidine kinase"/>
    <property type="match status" value="1"/>
</dbReference>
<dbReference type="SMART" id="SM00387">
    <property type="entry name" value="HATPase_c"/>
    <property type="match status" value="1"/>
</dbReference>
<evidence type="ECO:0000256" key="2">
    <source>
        <dbReference type="ARBA" id="ARBA00004370"/>
    </source>
</evidence>
<evidence type="ECO:0000259" key="10">
    <source>
        <dbReference type="PROSITE" id="PS50109"/>
    </source>
</evidence>
<dbReference type="Pfam" id="PF02518">
    <property type="entry name" value="HATPase_c"/>
    <property type="match status" value="1"/>
</dbReference>
<dbReference type="SUPFAM" id="SSF55874">
    <property type="entry name" value="ATPase domain of HSP90 chaperone/DNA topoisomerase II/histidine kinase"/>
    <property type="match status" value="1"/>
</dbReference>
<evidence type="ECO:0000259" key="11">
    <source>
        <dbReference type="PROSITE" id="PS50885"/>
    </source>
</evidence>
<dbReference type="Gene3D" id="1.10.287.130">
    <property type="match status" value="1"/>
</dbReference>